<evidence type="ECO:0000256" key="7">
    <source>
        <dbReference type="SAM" id="MobiDB-lite"/>
    </source>
</evidence>
<dbReference type="InterPro" id="IPR045192">
    <property type="entry name" value="AP180-like"/>
</dbReference>
<dbReference type="OrthoDB" id="498813at2759"/>
<dbReference type="GO" id="GO:0006900">
    <property type="term" value="P:vesicle budding from membrane"/>
    <property type="evidence" value="ECO:0007669"/>
    <property type="project" value="TreeGrafter"/>
</dbReference>
<feature type="compositionally biased region" description="Polar residues" evidence="7">
    <location>
        <begin position="456"/>
        <end position="468"/>
    </location>
</feature>
<keyword evidence="6" id="KW-0968">Cytoplasmic vesicle</keyword>
<dbReference type="InterPro" id="IPR011417">
    <property type="entry name" value="ANTH_dom"/>
</dbReference>
<dbReference type="PANTHER" id="PTHR22951">
    <property type="entry name" value="CLATHRIN ASSEMBLY PROTEIN"/>
    <property type="match status" value="1"/>
</dbReference>
<dbReference type="RefSeq" id="XP_007508439.1">
    <property type="nucleotide sequence ID" value="XM_007508377.1"/>
</dbReference>
<dbReference type="Pfam" id="PF07651">
    <property type="entry name" value="ANTH"/>
    <property type="match status" value="1"/>
</dbReference>
<dbReference type="InterPro" id="IPR014712">
    <property type="entry name" value="ANTH_dom_sf"/>
</dbReference>
<dbReference type="GO" id="GO:0005905">
    <property type="term" value="C:clathrin-coated pit"/>
    <property type="evidence" value="ECO:0007669"/>
    <property type="project" value="UniProtKB-SubCell"/>
</dbReference>
<dbReference type="KEGG" id="bpg:Bathy17g00560"/>
<dbReference type="Gene3D" id="1.20.58.150">
    <property type="entry name" value="ANTH domain"/>
    <property type="match status" value="1"/>
</dbReference>
<dbReference type="GO" id="GO:0005545">
    <property type="term" value="F:1-phosphatidylinositol binding"/>
    <property type="evidence" value="ECO:0007669"/>
    <property type="project" value="InterPro"/>
</dbReference>
<feature type="compositionally biased region" description="Low complexity" evidence="7">
    <location>
        <begin position="362"/>
        <end position="388"/>
    </location>
</feature>
<dbReference type="EMBL" id="FO082262">
    <property type="protein sequence ID" value="CCO20543.1"/>
    <property type="molecule type" value="Genomic_DNA"/>
</dbReference>
<evidence type="ECO:0000256" key="3">
    <source>
        <dbReference type="ARBA" id="ARBA00022583"/>
    </source>
</evidence>
<dbReference type="STRING" id="41875.K8FDK0"/>
<evidence type="ECO:0000313" key="10">
    <source>
        <dbReference type="Proteomes" id="UP000198341"/>
    </source>
</evidence>
<evidence type="ECO:0000313" key="9">
    <source>
        <dbReference type="EMBL" id="CCO20543.1"/>
    </source>
</evidence>
<feature type="region of interest" description="Disordered" evidence="7">
    <location>
        <begin position="609"/>
        <end position="656"/>
    </location>
</feature>
<keyword evidence="10" id="KW-1185">Reference proteome</keyword>
<dbReference type="eggNOG" id="KOG0251">
    <property type="taxonomic scope" value="Eukaryota"/>
</dbReference>
<protein>
    <recommendedName>
        <fullName evidence="8">ENTH domain-containing protein</fullName>
    </recommendedName>
</protein>
<dbReference type="GO" id="GO:0005546">
    <property type="term" value="F:phosphatidylinositol-4,5-bisphosphate binding"/>
    <property type="evidence" value="ECO:0007669"/>
    <property type="project" value="TreeGrafter"/>
</dbReference>
<feature type="region of interest" description="Disordered" evidence="7">
    <location>
        <begin position="518"/>
        <end position="597"/>
    </location>
</feature>
<name>K8FDK0_9CHLO</name>
<dbReference type="GO" id="GO:0072583">
    <property type="term" value="P:clathrin-dependent endocytosis"/>
    <property type="evidence" value="ECO:0007669"/>
    <property type="project" value="InterPro"/>
</dbReference>
<dbReference type="SUPFAM" id="SSF48464">
    <property type="entry name" value="ENTH/VHS domain"/>
    <property type="match status" value="1"/>
</dbReference>
<feature type="compositionally biased region" description="Low complexity" evidence="7">
    <location>
        <begin position="522"/>
        <end position="533"/>
    </location>
</feature>
<dbReference type="GO" id="GO:0000149">
    <property type="term" value="F:SNARE binding"/>
    <property type="evidence" value="ECO:0007669"/>
    <property type="project" value="TreeGrafter"/>
</dbReference>
<feature type="domain" description="ENTH" evidence="8">
    <location>
        <begin position="48"/>
        <end position="202"/>
    </location>
</feature>
<dbReference type="PANTHER" id="PTHR22951:SF5">
    <property type="entry name" value="PHOSPHATIDYLINOSITOL-BINDING CLATHRIN ASSEMBLY PROTEIN LAP"/>
    <property type="match status" value="1"/>
</dbReference>
<dbReference type="GO" id="GO:0048268">
    <property type="term" value="P:clathrin coat assembly"/>
    <property type="evidence" value="ECO:0007669"/>
    <property type="project" value="InterPro"/>
</dbReference>
<dbReference type="InterPro" id="IPR048050">
    <property type="entry name" value="ANTH_N_plant"/>
</dbReference>
<evidence type="ECO:0000259" key="8">
    <source>
        <dbReference type="PROSITE" id="PS50942"/>
    </source>
</evidence>
<evidence type="ECO:0000256" key="5">
    <source>
        <dbReference type="ARBA" id="ARBA00023176"/>
    </source>
</evidence>
<organism evidence="9 10">
    <name type="scientific">Bathycoccus prasinos</name>
    <dbReference type="NCBI Taxonomy" id="41875"/>
    <lineage>
        <taxon>Eukaryota</taxon>
        <taxon>Viridiplantae</taxon>
        <taxon>Chlorophyta</taxon>
        <taxon>Mamiellophyceae</taxon>
        <taxon>Mamiellales</taxon>
        <taxon>Bathycoccaceae</taxon>
        <taxon>Bathycoccus</taxon>
    </lineage>
</organism>
<feature type="compositionally biased region" description="Low complexity" evidence="7">
    <location>
        <begin position="620"/>
        <end position="656"/>
    </location>
</feature>
<feature type="region of interest" description="Disordered" evidence="7">
    <location>
        <begin position="429"/>
        <end position="501"/>
    </location>
</feature>
<feature type="compositionally biased region" description="Polar residues" evidence="7">
    <location>
        <begin position="477"/>
        <end position="492"/>
    </location>
</feature>
<evidence type="ECO:0000256" key="6">
    <source>
        <dbReference type="ARBA" id="ARBA00023329"/>
    </source>
</evidence>
<evidence type="ECO:0000256" key="2">
    <source>
        <dbReference type="ARBA" id="ARBA00004600"/>
    </source>
</evidence>
<reference evidence="9 10" key="1">
    <citation type="submission" date="2011-10" db="EMBL/GenBank/DDBJ databases">
        <authorList>
            <person name="Genoscope - CEA"/>
        </authorList>
    </citation>
    <scope>NUCLEOTIDE SEQUENCE [LARGE SCALE GENOMIC DNA]</scope>
    <source>
        <strain evidence="9 10">RCC 1105</strain>
    </source>
</reference>
<dbReference type="InterPro" id="IPR013809">
    <property type="entry name" value="ENTH"/>
</dbReference>
<accession>K8FDK0</accession>
<keyword evidence="4" id="KW-0472">Membrane</keyword>
<dbReference type="GeneID" id="19010936"/>
<dbReference type="CDD" id="cd03564">
    <property type="entry name" value="ANTH_N"/>
    <property type="match status" value="1"/>
</dbReference>
<dbReference type="SUPFAM" id="SSF89009">
    <property type="entry name" value="GAT-like domain"/>
    <property type="match status" value="1"/>
</dbReference>
<dbReference type="PROSITE" id="PS50942">
    <property type="entry name" value="ENTH"/>
    <property type="match status" value="1"/>
</dbReference>
<comment type="subcellular location">
    <subcellularLocation>
        <location evidence="1">Cytoplasmic vesicle</location>
        <location evidence="1">Clathrin-coated vesicle</location>
    </subcellularLocation>
    <subcellularLocation>
        <location evidence="2">Membrane</location>
        <location evidence="2">Clathrin-coated pit</location>
    </subcellularLocation>
</comment>
<sequence>MLQKAKSIKKTLKTEAKAIAYGTERVDKRGKPVTSIADRTNAFVSKSMAPKEYLELENACVKACNNDLSAPKEKHVRTLLLACGGGQGNSPDRVSVADINYVLNSITKVIGKATGWISMLKSHVVLHRLFQECGGKFQREFFHHAEALRNARSGGKEQDLFSLRYWKDDSSQTAFELSGWVRAYALYFEEFTCCAKFWPFLCSQGSGSTPMQAYNFDQLLQHVPVAQTLMRRLTDCDPTGEVLRRNDVPVRAATALMFKDSLKVFKLANEGVCALVGLFFEQDKSKARKGLEIYKRSVIQHEDLQRLYATCQKMQIVNQAPALEAPPESFLGTMQEYVDTAKAGEMPAGVGARRSNRGTSGGTAPPSESSPGAAAAAATSPSGGTASPQQNANATLDALFGEMNIQTPPQNAREAPSSVVAGRNFLPAGTTASAPNDDPFGLATITHTNGTGGNSNRGHQPAASTSANLPPAPVRAPNQQQQQHVRNGSNNPFGDDLFGTPKKAVAAPVDLNSLYEQANTRQQQQHQQPQQQQYGGGMMPPPMGGGMPQQMMMGGNHPGYYQQQQTHHHHHSLQQQQQQTSPPQYGGMGGGYPPQAAAAQNMGYPTMMAAGGQYHSPPGQNFHPQQQQHFNPPLQQQQQQHSSNNNNNNNNNNFLI</sequence>
<keyword evidence="3" id="KW-0254">Endocytosis</keyword>
<dbReference type="GO" id="GO:0030136">
    <property type="term" value="C:clathrin-coated vesicle"/>
    <property type="evidence" value="ECO:0007669"/>
    <property type="project" value="UniProtKB-SubCell"/>
</dbReference>
<keyword evidence="5" id="KW-0168">Coated pit</keyword>
<gene>
    <name evidence="9" type="ordered locus">Bathy17g00560</name>
</gene>
<dbReference type="AlphaFoldDB" id="K8FDK0"/>
<proteinExistence type="predicted"/>
<dbReference type="Gene3D" id="1.25.40.90">
    <property type="match status" value="1"/>
</dbReference>
<feature type="region of interest" description="Disordered" evidence="7">
    <location>
        <begin position="348"/>
        <end position="390"/>
    </location>
</feature>
<feature type="compositionally biased region" description="Low complexity" evidence="7">
    <location>
        <begin position="573"/>
        <end position="585"/>
    </location>
</feature>
<evidence type="ECO:0000256" key="1">
    <source>
        <dbReference type="ARBA" id="ARBA00004132"/>
    </source>
</evidence>
<evidence type="ECO:0000256" key="4">
    <source>
        <dbReference type="ARBA" id="ARBA00023136"/>
    </source>
</evidence>
<dbReference type="InterPro" id="IPR008942">
    <property type="entry name" value="ENTH_VHS"/>
</dbReference>
<dbReference type="Proteomes" id="UP000198341">
    <property type="component" value="Chromosome 17"/>
</dbReference>
<dbReference type="GO" id="GO:0032050">
    <property type="term" value="F:clathrin heavy chain binding"/>
    <property type="evidence" value="ECO:0007669"/>
    <property type="project" value="TreeGrafter"/>
</dbReference>